<evidence type="ECO:0000256" key="1">
    <source>
        <dbReference type="SAM" id="Phobius"/>
    </source>
</evidence>
<protein>
    <submittedName>
        <fullName evidence="2">Uncharacterized protein</fullName>
    </submittedName>
</protein>
<feature type="transmembrane region" description="Helical" evidence="1">
    <location>
        <begin position="36"/>
        <end position="56"/>
    </location>
</feature>
<gene>
    <name evidence="2" type="ORF">S12H4_21980</name>
</gene>
<sequence length="65" mass="6859">MNPLVASLIMFGCLLVLLTTGLHIVFVIGSVAIVSGLFLLGVNGLYLVGGIIYTQWISETLLALP</sequence>
<dbReference type="EMBL" id="BARW01011383">
    <property type="protein sequence ID" value="GAI73229.1"/>
    <property type="molecule type" value="Genomic_DNA"/>
</dbReference>
<feature type="non-terminal residue" evidence="2">
    <location>
        <position position="65"/>
    </location>
</feature>
<name>X1SZH0_9ZZZZ</name>
<organism evidence="2">
    <name type="scientific">marine sediment metagenome</name>
    <dbReference type="NCBI Taxonomy" id="412755"/>
    <lineage>
        <taxon>unclassified sequences</taxon>
        <taxon>metagenomes</taxon>
        <taxon>ecological metagenomes</taxon>
    </lineage>
</organism>
<accession>X1SZH0</accession>
<keyword evidence="1" id="KW-0812">Transmembrane</keyword>
<comment type="caution">
    <text evidence="2">The sequence shown here is derived from an EMBL/GenBank/DDBJ whole genome shotgun (WGS) entry which is preliminary data.</text>
</comment>
<keyword evidence="1" id="KW-0472">Membrane</keyword>
<feature type="transmembrane region" description="Helical" evidence="1">
    <location>
        <begin position="6"/>
        <end position="29"/>
    </location>
</feature>
<proteinExistence type="predicted"/>
<dbReference type="AlphaFoldDB" id="X1SZH0"/>
<reference evidence="2" key="1">
    <citation type="journal article" date="2014" name="Front. Microbiol.">
        <title>High frequency of phylogenetically diverse reductive dehalogenase-homologous genes in deep subseafloor sedimentary metagenomes.</title>
        <authorList>
            <person name="Kawai M."/>
            <person name="Futagami T."/>
            <person name="Toyoda A."/>
            <person name="Takaki Y."/>
            <person name="Nishi S."/>
            <person name="Hori S."/>
            <person name="Arai W."/>
            <person name="Tsubouchi T."/>
            <person name="Morono Y."/>
            <person name="Uchiyama I."/>
            <person name="Ito T."/>
            <person name="Fujiyama A."/>
            <person name="Inagaki F."/>
            <person name="Takami H."/>
        </authorList>
    </citation>
    <scope>NUCLEOTIDE SEQUENCE</scope>
    <source>
        <strain evidence="2">Expedition CK06-06</strain>
    </source>
</reference>
<keyword evidence="1" id="KW-1133">Transmembrane helix</keyword>
<evidence type="ECO:0000313" key="2">
    <source>
        <dbReference type="EMBL" id="GAI73229.1"/>
    </source>
</evidence>